<dbReference type="AlphaFoldDB" id="A0A371EVF9"/>
<name>A0A371EVF9_MUCPR</name>
<sequence>MYKTKYNPNGKIDFFKARLVAKGYKQKLDIDYFEHQEHKKVDSYFVQHDFERCPFEHTLYVKFVENIIIICLNVDYLIFTSNISRMIAEFKETIIICFEMTNLNLIYYFLCIEVMCCFENVKDEKLETNFHAN</sequence>
<feature type="domain" description="Reverse transcriptase Ty1/copia-type" evidence="1">
    <location>
        <begin position="39"/>
        <end position="115"/>
    </location>
</feature>
<reference evidence="2" key="1">
    <citation type="submission" date="2018-05" db="EMBL/GenBank/DDBJ databases">
        <title>Draft genome of Mucuna pruriens seed.</title>
        <authorList>
            <person name="Nnadi N.E."/>
            <person name="Vos R."/>
            <person name="Hasami M.H."/>
            <person name="Devisetty U.K."/>
            <person name="Aguiy J.C."/>
        </authorList>
    </citation>
    <scope>NUCLEOTIDE SEQUENCE [LARGE SCALE GENOMIC DNA]</scope>
    <source>
        <strain evidence="2">JCA_2017</strain>
    </source>
</reference>
<accession>A0A371EVF9</accession>
<evidence type="ECO:0000313" key="3">
    <source>
        <dbReference type="Proteomes" id="UP000257109"/>
    </source>
</evidence>
<protein>
    <recommendedName>
        <fullName evidence="1">Reverse transcriptase Ty1/copia-type domain-containing protein</fullName>
    </recommendedName>
</protein>
<dbReference type="EMBL" id="QJKJ01011870">
    <property type="protein sequence ID" value="RDX70022.1"/>
    <property type="molecule type" value="Genomic_DNA"/>
</dbReference>
<evidence type="ECO:0000313" key="2">
    <source>
        <dbReference type="EMBL" id="RDX70022.1"/>
    </source>
</evidence>
<comment type="caution">
    <text evidence="2">The sequence shown here is derived from an EMBL/GenBank/DDBJ whole genome shotgun (WGS) entry which is preliminary data.</text>
</comment>
<dbReference type="Proteomes" id="UP000257109">
    <property type="component" value="Unassembled WGS sequence"/>
</dbReference>
<feature type="non-terminal residue" evidence="2">
    <location>
        <position position="1"/>
    </location>
</feature>
<evidence type="ECO:0000259" key="1">
    <source>
        <dbReference type="Pfam" id="PF07727"/>
    </source>
</evidence>
<gene>
    <name evidence="2" type="ORF">CR513_50784</name>
</gene>
<keyword evidence="3" id="KW-1185">Reference proteome</keyword>
<dbReference type="InterPro" id="IPR013103">
    <property type="entry name" value="RVT_2"/>
</dbReference>
<dbReference type="Pfam" id="PF07727">
    <property type="entry name" value="RVT_2"/>
    <property type="match status" value="1"/>
</dbReference>
<organism evidence="2 3">
    <name type="scientific">Mucuna pruriens</name>
    <name type="common">Velvet bean</name>
    <name type="synonym">Dolichos pruriens</name>
    <dbReference type="NCBI Taxonomy" id="157652"/>
    <lineage>
        <taxon>Eukaryota</taxon>
        <taxon>Viridiplantae</taxon>
        <taxon>Streptophyta</taxon>
        <taxon>Embryophyta</taxon>
        <taxon>Tracheophyta</taxon>
        <taxon>Spermatophyta</taxon>
        <taxon>Magnoliopsida</taxon>
        <taxon>eudicotyledons</taxon>
        <taxon>Gunneridae</taxon>
        <taxon>Pentapetalae</taxon>
        <taxon>rosids</taxon>
        <taxon>fabids</taxon>
        <taxon>Fabales</taxon>
        <taxon>Fabaceae</taxon>
        <taxon>Papilionoideae</taxon>
        <taxon>50 kb inversion clade</taxon>
        <taxon>NPAAA clade</taxon>
        <taxon>indigoferoid/millettioid clade</taxon>
        <taxon>Phaseoleae</taxon>
        <taxon>Mucuna</taxon>
    </lineage>
</organism>
<proteinExistence type="predicted"/>